<feature type="compositionally biased region" description="Acidic residues" evidence="4">
    <location>
        <begin position="311"/>
        <end position="323"/>
    </location>
</feature>
<dbReference type="InterPro" id="IPR058258">
    <property type="entry name" value="CcmS-like"/>
</dbReference>
<dbReference type="HOGENOM" id="CLU_226808_0_0_1"/>
<dbReference type="Pfam" id="PF02187">
    <property type="entry name" value="GAS2"/>
    <property type="match status" value="1"/>
</dbReference>
<feature type="region of interest" description="Disordered" evidence="4">
    <location>
        <begin position="1951"/>
        <end position="2112"/>
    </location>
</feature>
<dbReference type="EMBL" id="KN838542">
    <property type="protein sequence ID" value="KIK08536.1"/>
    <property type="molecule type" value="Genomic_DNA"/>
</dbReference>
<dbReference type="SUPFAM" id="SSF143575">
    <property type="entry name" value="GAS2 domain-like"/>
    <property type="match status" value="1"/>
</dbReference>
<feature type="compositionally biased region" description="Low complexity" evidence="4">
    <location>
        <begin position="2453"/>
        <end position="2492"/>
    </location>
</feature>
<dbReference type="OrthoDB" id="10017054at2759"/>
<feature type="region of interest" description="Disordered" evidence="4">
    <location>
        <begin position="1"/>
        <end position="25"/>
    </location>
</feature>
<dbReference type="PANTHER" id="PTHR48176:SF1">
    <property type="entry name" value="DDRGK DOMAIN-CONTAINING PROTEIN 1"/>
    <property type="match status" value="1"/>
</dbReference>
<evidence type="ECO:0000313" key="6">
    <source>
        <dbReference type="EMBL" id="KIK08536.1"/>
    </source>
</evidence>
<dbReference type="Pfam" id="PF26617">
    <property type="entry name" value="CcmS-like"/>
    <property type="match status" value="1"/>
</dbReference>
<keyword evidence="2" id="KW-0963">Cytoplasm</keyword>
<feature type="region of interest" description="Disordered" evidence="4">
    <location>
        <begin position="2139"/>
        <end position="2159"/>
    </location>
</feature>
<feature type="compositionally biased region" description="Low complexity" evidence="4">
    <location>
        <begin position="2514"/>
        <end position="2544"/>
    </location>
</feature>
<feature type="compositionally biased region" description="Polar residues" evidence="4">
    <location>
        <begin position="2499"/>
        <end position="2511"/>
    </location>
</feature>
<feature type="compositionally biased region" description="Low complexity" evidence="4">
    <location>
        <begin position="275"/>
        <end position="286"/>
    </location>
</feature>
<keyword evidence="7" id="KW-1185">Reference proteome</keyword>
<feature type="region of interest" description="Disordered" evidence="4">
    <location>
        <begin position="2677"/>
        <end position="2766"/>
    </location>
</feature>
<evidence type="ECO:0000256" key="4">
    <source>
        <dbReference type="SAM" id="MobiDB-lite"/>
    </source>
</evidence>
<dbReference type="SMART" id="SM00243">
    <property type="entry name" value="GAS2"/>
    <property type="match status" value="1"/>
</dbReference>
<name>A0A0C9XUA9_9AGAR</name>
<feature type="compositionally biased region" description="Polar residues" evidence="4">
    <location>
        <begin position="2698"/>
        <end position="2719"/>
    </location>
</feature>
<feature type="compositionally biased region" description="Basic and acidic residues" evidence="4">
    <location>
        <begin position="513"/>
        <end position="525"/>
    </location>
</feature>
<dbReference type="GO" id="GO:0008017">
    <property type="term" value="F:microtubule binding"/>
    <property type="evidence" value="ECO:0007669"/>
    <property type="project" value="InterPro"/>
</dbReference>
<reference evidence="6 7" key="1">
    <citation type="submission" date="2014-04" db="EMBL/GenBank/DDBJ databases">
        <authorList>
            <consortium name="DOE Joint Genome Institute"/>
            <person name="Kuo A."/>
            <person name="Kohler A."/>
            <person name="Nagy L.G."/>
            <person name="Floudas D."/>
            <person name="Copeland A."/>
            <person name="Barry K.W."/>
            <person name="Cichocki N."/>
            <person name="Veneault-Fourrey C."/>
            <person name="LaButti K."/>
            <person name="Lindquist E.A."/>
            <person name="Lipzen A."/>
            <person name="Lundell T."/>
            <person name="Morin E."/>
            <person name="Murat C."/>
            <person name="Sun H."/>
            <person name="Tunlid A."/>
            <person name="Henrissat B."/>
            <person name="Grigoriev I.V."/>
            <person name="Hibbett D.S."/>
            <person name="Martin F."/>
            <person name="Nordberg H.P."/>
            <person name="Cantor M.N."/>
            <person name="Hua S.X."/>
        </authorList>
    </citation>
    <scope>NUCLEOTIDE SEQUENCE [LARGE SCALE GENOMIC DNA]</scope>
    <source>
        <strain evidence="6 7">LaAM-08-1</strain>
    </source>
</reference>
<evidence type="ECO:0000313" key="7">
    <source>
        <dbReference type="Proteomes" id="UP000054477"/>
    </source>
</evidence>
<dbReference type="Proteomes" id="UP000054477">
    <property type="component" value="Unassembled WGS sequence"/>
</dbReference>
<feature type="compositionally biased region" description="Basic and acidic residues" evidence="4">
    <location>
        <begin position="178"/>
        <end position="194"/>
    </location>
</feature>
<feature type="compositionally biased region" description="Low complexity" evidence="4">
    <location>
        <begin position="2388"/>
        <end position="2410"/>
    </location>
</feature>
<reference evidence="7" key="2">
    <citation type="submission" date="2015-01" db="EMBL/GenBank/DDBJ databases">
        <title>Evolutionary Origins and Diversification of the Mycorrhizal Mutualists.</title>
        <authorList>
            <consortium name="DOE Joint Genome Institute"/>
            <consortium name="Mycorrhizal Genomics Consortium"/>
            <person name="Kohler A."/>
            <person name="Kuo A."/>
            <person name="Nagy L.G."/>
            <person name="Floudas D."/>
            <person name="Copeland A."/>
            <person name="Barry K.W."/>
            <person name="Cichocki N."/>
            <person name="Veneault-Fourrey C."/>
            <person name="LaButti K."/>
            <person name="Lindquist E.A."/>
            <person name="Lipzen A."/>
            <person name="Lundell T."/>
            <person name="Morin E."/>
            <person name="Murat C."/>
            <person name="Riley R."/>
            <person name="Ohm R."/>
            <person name="Sun H."/>
            <person name="Tunlid A."/>
            <person name="Henrissat B."/>
            <person name="Grigoriev I.V."/>
            <person name="Hibbett D.S."/>
            <person name="Martin F."/>
        </authorList>
    </citation>
    <scope>NUCLEOTIDE SEQUENCE [LARGE SCALE GENOMIC DNA]</scope>
    <source>
        <strain evidence="7">LaAM-08-1</strain>
    </source>
</reference>
<evidence type="ECO:0000256" key="2">
    <source>
        <dbReference type="ARBA" id="ARBA00022490"/>
    </source>
</evidence>
<accession>A0A0C9XUA9</accession>
<feature type="region of interest" description="Disordered" evidence="4">
    <location>
        <begin position="2378"/>
        <end position="2564"/>
    </location>
</feature>
<feature type="compositionally biased region" description="Low complexity" evidence="4">
    <location>
        <begin position="484"/>
        <end position="497"/>
    </location>
</feature>
<feature type="compositionally biased region" description="Polar residues" evidence="4">
    <location>
        <begin position="446"/>
        <end position="461"/>
    </location>
</feature>
<feature type="compositionally biased region" description="Polar residues" evidence="4">
    <location>
        <begin position="2746"/>
        <end position="2760"/>
    </location>
</feature>
<proteinExistence type="predicted"/>
<feature type="compositionally biased region" description="Gly residues" evidence="4">
    <location>
        <begin position="348"/>
        <end position="360"/>
    </location>
</feature>
<keyword evidence="3" id="KW-0206">Cytoskeleton</keyword>
<dbReference type="STRING" id="1095629.A0A0C9XUA9"/>
<feature type="domain" description="GAR" evidence="5">
    <location>
        <begin position="2569"/>
        <end position="2647"/>
    </location>
</feature>
<feature type="region of interest" description="Disordered" evidence="4">
    <location>
        <begin position="40"/>
        <end position="61"/>
    </location>
</feature>
<organism evidence="6 7">
    <name type="scientific">Laccaria amethystina LaAM-08-1</name>
    <dbReference type="NCBI Taxonomy" id="1095629"/>
    <lineage>
        <taxon>Eukaryota</taxon>
        <taxon>Fungi</taxon>
        <taxon>Dikarya</taxon>
        <taxon>Basidiomycota</taxon>
        <taxon>Agaricomycotina</taxon>
        <taxon>Agaricomycetes</taxon>
        <taxon>Agaricomycetidae</taxon>
        <taxon>Agaricales</taxon>
        <taxon>Agaricineae</taxon>
        <taxon>Hydnangiaceae</taxon>
        <taxon>Laccaria</taxon>
    </lineage>
</organism>
<dbReference type="InterPro" id="IPR050899">
    <property type="entry name" value="DDRGK_domain-containing"/>
</dbReference>
<dbReference type="InterPro" id="IPR003108">
    <property type="entry name" value="GAR_dom"/>
</dbReference>
<dbReference type="Gene3D" id="3.30.920.20">
    <property type="entry name" value="Gas2-like domain"/>
    <property type="match status" value="1"/>
</dbReference>
<feature type="compositionally biased region" description="Low complexity" evidence="4">
    <location>
        <begin position="336"/>
        <end position="347"/>
    </location>
</feature>
<dbReference type="InterPro" id="IPR036534">
    <property type="entry name" value="GAR_dom_sf"/>
</dbReference>
<feature type="compositionally biased region" description="Basic and acidic residues" evidence="4">
    <location>
        <begin position="1951"/>
        <end position="2097"/>
    </location>
</feature>
<evidence type="ECO:0000256" key="1">
    <source>
        <dbReference type="ARBA" id="ARBA00004245"/>
    </source>
</evidence>
<comment type="subcellular location">
    <subcellularLocation>
        <location evidence="1">Cytoplasm</location>
        <location evidence="1">Cytoskeleton</location>
    </subcellularLocation>
</comment>
<evidence type="ECO:0000259" key="5">
    <source>
        <dbReference type="PROSITE" id="PS51460"/>
    </source>
</evidence>
<evidence type="ECO:0000256" key="3">
    <source>
        <dbReference type="ARBA" id="ARBA00023212"/>
    </source>
</evidence>
<dbReference type="GO" id="GO:0005856">
    <property type="term" value="C:cytoskeleton"/>
    <property type="evidence" value="ECO:0007669"/>
    <property type="project" value="UniProtKB-SubCell"/>
</dbReference>
<sequence>MAPKKAKGKQKQEEKQSKAVHQGVALVDPPVVDNFKDVPWGGATGALNEGETGSDPYIQTQQGSWGANVHQETHNWPDVQPTTAIPPPTITVPVSDTASGHMPTNRLSASGAVNEGFDSWSINHEGTENPQTWDTHRSQTSTITAAPSAIASPISKPLSLSAAAALLDTQKSSSASEAARKLEAKHGISSHHDPWPLSSNPPQAPSHPVPAHRDKVPTSSAMKHPVQQQPNNVWRNSKAPSSVQGRTNEGSWGQPHGGANVSWGQAKGSGGGHHQQGQPQRRVVQSWETWGKTPNSLIRVMPPSPESSSEGSDESGDEEDEWETGGHQAGGGWGQQEGNFGQTAGSWGETGGGWGQGGQGSVTWGTASPAAQHKPADWGMWGAETKRLPKVTFAPSAPDGSRNILSPQERSQILNSLLNLPQSQNTKAGQTAQHQHQQKQKVQNQPASNKHTTKQQSQPQWQGWGAEDGWGTQEQNSKKKKKQQQQQQQPQAQSQPQWGSWGEEASWGNPEQASDKKSKERKDQRSVPGQWGDENSWGAAEHGDKKSGRNQQAEGQWGSWGAENAQGTRGNKKSKKNPDHHSHNSNWGDDDWGEAGNGGKGVNKRQDDANGAWGGWGDDAGWGAIQEETEDEETEDTHHDHSTAKNVWSGNLGNNTYSMPSKTLTHAYKGTTTTLHTAIPRSSLSEHANIQFLESKGVAFQPVTNAFFGTTRLARERIHWMFPSDKDERVASLLIWIQTVSYNLGAFGLHQFLQSRERGALFANAAFRLPDHPKEPVFDWLTFDQLQASKDRTLQESVAFYDPAIQVIVFVYLPSQSGNSVAIWRRKIIVPNNVRLVLQAEINVAVAALRRDKDYVVHVDETVTAFTVPYTVAPTGTTATESTRVEDTDRLNPRIQMEMLPTHGEEQALESHEFLDKMPPIEVFAGLDAVQSSAEEVPGLPTRAELQQWLAEHDTIEKETEIFDTGELKKLRQLTKAATQRNLSPEDTDVIELTLTTIYELDKLLHLLRDRSENLELLSVRLTWEENRIGSWKERRGIINDLNVFLTKSARWSSSIYDPSPMAEDVTMLSRRASVTSLASAGSDTTISVPSFSRSARFKLAELLSRDAAQFGGRITSLRHGKVAAAGKALDKLIDNSRKPVPEVLLDEQDHLEEKSNEMEHVGKFVMNLVMQWRKADEIYVETKKDQLSAQNLLEEIETAKLQLPTSRQSSSFAGRADAILKRLSVRCDPASATSTFPLPEHPLFPDQKAFNVTLADNLSLEIATATTLARAVNVAAKEYRNKYDAVKRVETMVQSANELSESFATIIQRLKDGVTGNDEDGTPPDLTTEGCLEPTRHSVFVALLPSMLEEMSRICEPSDQLLRTSHIYLHSLDLLDIDAIYKDSAAADIRRLSTMRQEAQSLCDSVSEKVVKLREARRIWSVMDDKLKELEGIRLRISEVMEKQQWRQEFNGTGAPLTPESPTIQLSSAGSTHADINVELHRLRHNMSNTVEIPVEALAMDLEPPLKDYLLASSKALKRRVENVEQMLQLLTAIQKQSAAMNLVREEHDGFLLRIENLKIQFRQTIDDTLGDHTVIGPSNNYTMNMFTEMKNLRDEVTTFLDSLSERIPFVSGRPSPGSPTFSKRHFSTPSLKLAGTQPEMIIDLPFDLGVVDAAVRADSNSYAMRLAGRLEILKESHTHLEVAQMAKELDSTLSVTLDDVDNVIEDLNGHKLALADIVAQDGGVLTSLDKLFNLVEDSSLSNRRRISLSFSSIRELLRRIDTSSAHLERTHRDQLYVARMRNVENAEECFKTWEEHVDRLKDVISQARAAEIHRQEAARNLEEKIKREEQERLAAEEREKIRLAEERLAIEEKQHLEAERQARERVQQAEHQRLLALENERIRFEAEQKEARQRQRMEEEAAVEAARLKAEEERIVREEAEKARLQREREEMEEKLRLVQEELEEQRRWHAERERLDTEKAEREKQDLEEKEQRQREKEVQERERLDAEKGERERRELEEEEQRRREREFQERERLDAQKAERERRELEEEARRRQENDAREREQQSASEADEKRLVQEAEERQPAQEFREEKEKRERELAKKAEEQRLVHEAGDRQLAQDGEEKGMTHAEEGQWAKDAKEQVAHGVEIKQQKAFLETEESMQSPATHKTPGLSKRAHQKAGGVKALMQLYSESDVFGLNLAPLSSPGTQNKEDLNTRALILALRKRLHSLNINEVLRPTKPSANLPTRAQVTRMTQDFLRISSDVDKLPTFVETPAINTELRSLRMEVEAFSHLLMNIEPLIQMSEAVRLCDAGLSDLLEHIDSYPALPSDVMSSSFEASKNALPEEQLSARLAFVRGLIQDMKLKFSAVSNDGRAIPEHRRVDQTWIELEDMGNDRLGGRKSRPVSVVSSRHSSGRSSSVSMNSSSAKKVGSYSHLSASSGPSRGRLKVPLHVTSRRVVSGEQPRTRPSSRLSVASTSRSVSGSSLFGSTFASRQRTASLSNSTSTAARPPAVTPSRSRAHTGQNKRAGSPSMSERSTSRSAMAPRTSTTSTSTWSRAPRNSMVARVTTPQKKTGSLPRKKYIADPKSQLDVAVGDVVNQLPVGINIEGVSETWKDQSGKYWIGNQDPKLCFCRILRSQTVMVRVGGGWTELSRFIQDHFADSFRLLPESPPRYGMQEEKWISSATLLEAHAINTPPLPPRTPEPKVPFVPSFSLLTPSGQSPQSIRSSPSTKGSPLTPLQFMRRAEPDSSLLRPATPSKPPQRNKNTNNTHTPARNSVWRP</sequence>
<feature type="compositionally biased region" description="Polar residues" evidence="4">
    <location>
        <begin position="217"/>
        <end position="251"/>
    </location>
</feature>
<dbReference type="GO" id="GO:0044389">
    <property type="term" value="F:ubiquitin-like protein ligase binding"/>
    <property type="evidence" value="ECO:0007669"/>
    <property type="project" value="TreeGrafter"/>
</dbReference>
<protein>
    <recommendedName>
        <fullName evidence="5">GAR domain-containing protein</fullName>
    </recommendedName>
</protein>
<feature type="compositionally biased region" description="Pro residues" evidence="4">
    <location>
        <begin position="2680"/>
        <end position="2692"/>
    </location>
</feature>
<gene>
    <name evidence="6" type="ORF">K443DRAFT_128441</name>
</gene>
<feature type="region of interest" description="Disordered" evidence="4">
    <location>
        <begin position="176"/>
        <end position="375"/>
    </location>
</feature>
<feature type="compositionally biased region" description="Low complexity" evidence="4">
    <location>
        <begin position="424"/>
        <end position="445"/>
    </location>
</feature>
<feature type="region of interest" description="Disordered" evidence="4">
    <location>
        <begin position="424"/>
        <end position="652"/>
    </location>
</feature>
<dbReference type="PANTHER" id="PTHR48176">
    <property type="entry name" value="DDRGK DOMAIN-CONTAINING PROTEIN 1"/>
    <property type="match status" value="1"/>
</dbReference>
<dbReference type="PROSITE" id="PS51460">
    <property type="entry name" value="GAR"/>
    <property type="match status" value="1"/>
</dbReference>